<feature type="signal peptide" evidence="1">
    <location>
        <begin position="1"/>
        <end position="23"/>
    </location>
</feature>
<feature type="chain" id="PRO_5003126773" evidence="1">
    <location>
        <begin position="24"/>
        <end position="305"/>
    </location>
</feature>
<dbReference type="eggNOG" id="COG3591">
    <property type="taxonomic scope" value="Bacteria"/>
</dbReference>
<accession>D9QH69</accession>
<protein>
    <submittedName>
        <fullName evidence="2">Peptidase domain-containing protein</fullName>
    </submittedName>
</protein>
<proteinExistence type="predicted"/>
<dbReference type="BioCyc" id="BSUB633149:G1GM8-1716-MONOMER"/>
<dbReference type="EMBL" id="CP002102">
    <property type="protein sequence ID" value="ADL01035.1"/>
    <property type="molecule type" value="Genomic_DNA"/>
</dbReference>
<name>D9QH69_BRESC</name>
<dbReference type="HOGENOM" id="CLU_926896_0_0_5"/>
<gene>
    <name evidence="2" type="ordered locus">Bresu_1724</name>
</gene>
<dbReference type="AlphaFoldDB" id="D9QH69"/>
<dbReference type="STRING" id="633149.Bresu_1724"/>
<dbReference type="Proteomes" id="UP000002696">
    <property type="component" value="Chromosome"/>
</dbReference>
<organism evidence="2 3">
    <name type="scientific">Brevundimonas subvibrioides (strain ATCC 15264 / DSM 4735 / LMG 14903 / NBRC 16000 / CB 81)</name>
    <name type="common">Caulobacter subvibrioides</name>
    <dbReference type="NCBI Taxonomy" id="633149"/>
    <lineage>
        <taxon>Bacteria</taxon>
        <taxon>Pseudomonadati</taxon>
        <taxon>Pseudomonadota</taxon>
        <taxon>Alphaproteobacteria</taxon>
        <taxon>Caulobacterales</taxon>
        <taxon>Caulobacteraceae</taxon>
        <taxon>Brevundimonas</taxon>
    </lineage>
</organism>
<evidence type="ECO:0000256" key="1">
    <source>
        <dbReference type="SAM" id="SignalP"/>
    </source>
</evidence>
<sequence>MRKLMLLGLAGLLAAGTTSAASAQSKKQQAPSVDTSAQATYGDHTLNAGFNPDPYRVDLTSGGAVNAGDLGGSCTGMVAVAPDVQLNYGSGSLPLTFSVRSDADTTLVINGPDGRWSCDDDSGDGSNPQVTYQRPLSGIYDVYVGAYGGNSGAAQLLISELGRTSDSGGVSSGLVDASAPANFGEISLSAGFTGDPRRVQIYSGGAVDAAQVASGCVGMVSRSPDYQVTYDAGSLPMTFGVTASGDTTIMINGPDGRWYCDDDSGGQGDPEYTFRNPQSGIYDVWVGAYGGRSVSGELFITELGR</sequence>
<dbReference type="InParanoid" id="D9QH69"/>
<reference evidence="3" key="1">
    <citation type="journal article" date="2011" name="J. Bacteriol.">
        <title>Genome sequences of eight morphologically diverse alphaproteobacteria.</title>
        <authorList>
            <consortium name="US DOE Joint Genome Institute"/>
            <person name="Brown P.J."/>
            <person name="Kysela D.T."/>
            <person name="Buechlein A."/>
            <person name="Hemmerich C."/>
            <person name="Brun Y.V."/>
        </authorList>
    </citation>
    <scope>NUCLEOTIDE SEQUENCE [LARGE SCALE GENOMIC DNA]</scope>
    <source>
        <strain evidence="3">ATCC 15264 / DSM 4735 / LMG 14903 / NBRC 16000 / CB 81</strain>
    </source>
</reference>
<keyword evidence="3" id="KW-1185">Reference proteome</keyword>
<keyword evidence="1" id="KW-0732">Signal</keyword>
<evidence type="ECO:0000313" key="2">
    <source>
        <dbReference type="EMBL" id="ADL01035.1"/>
    </source>
</evidence>
<evidence type="ECO:0000313" key="3">
    <source>
        <dbReference type="Proteomes" id="UP000002696"/>
    </source>
</evidence>
<dbReference type="RefSeq" id="WP_013269137.1">
    <property type="nucleotide sequence ID" value="NC_014375.1"/>
</dbReference>
<dbReference type="KEGG" id="bsb:Bresu_1724"/>